<feature type="compositionally biased region" description="Polar residues" evidence="1">
    <location>
        <begin position="33"/>
        <end position="44"/>
    </location>
</feature>
<dbReference type="AlphaFoldDB" id="A0A9D4E2J9"/>
<reference evidence="2" key="1">
    <citation type="journal article" date="2019" name="bioRxiv">
        <title>The Genome of the Zebra Mussel, Dreissena polymorpha: A Resource for Invasive Species Research.</title>
        <authorList>
            <person name="McCartney M.A."/>
            <person name="Auch B."/>
            <person name="Kono T."/>
            <person name="Mallez S."/>
            <person name="Zhang Y."/>
            <person name="Obille A."/>
            <person name="Becker A."/>
            <person name="Abrahante J.E."/>
            <person name="Garbe J."/>
            <person name="Badalamenti J.P."/>
            <person name="Herman A."/>
            <person name="Mangelson H."/>
            <person name="Liachko I."/>
            <person name="Sullivan S."/>
            <person name="Sone E.D."/>
            <person name="Koren S."/>
            <person name="Silverstein K.A.T."/>
            <person name="Beckman K.B."/>
            <person name="Gohl D.M."/>
        </authorList>
    </citation>
    <scope>NUCLEOTIDE SEQUENCE</scope>
    <source>
        <strain evidence="2">Duluth1</strain>
        <tissue evidence="2">Whole animal</tissue>
    </source>
</reference>
<sequence>MQVVYDIRAAPGQFNQGFSPNLYDIWMQQTTANDQQTPSVSCEQPPSYDPQWAPKDMKQTDQEANGNLGNVQIHAQKVAETSQQGTREDVHVYDNIAAERSDDHNYSTIDIAIVNVNQSLLSRTTLNSCFYNA</sequence>
<organism evidence="2 3">
    <name type="scientific">Dreissena polymorpha</name>
    <name type="common">Zebra mussel</name>
    <name type="synonym">Mytilus polymorpha</name>
    <dbReference type="NCBI Taxonomy" id="45954"/>
    <lineage>
        <taxon>Eukaryota</taxon>
        <taxon>Metazoa</taxon>
        <taxon>Spiralia</taxon>
        <taxon>Lophotrochozoa</taxon>
        <taxon>Mollusca</taxon>
        <taxon>Bivalvia</taxon>
        <taxon>Autobranchia</taxon>
        <taxon>Heteroconchia</taxon>
        <taxon>Euheterodonta</taxon>
        <taxon>Imparidentia</taxon>
        <taxon>Neoheterodontei</taxon>
        <taxon>Myida</taxon>
        <taxon>Dreissenoidea</taxon>
        <taxon>Dreissenidae</taxon>
        <taxon>Dreissena</taxon>
    </lineage>
</organism>
<protein>
    <submittedName>
        <fullName evidence="2">Uncharacterized protein</fullName>
    </submittedName>
</protein>
<feature type="region of interest" description="Disordered" evidence="1">
    <location>
        <begin position="33"/>
        <end position="63"/>
    </location>
</feature>
<keyword evidence="3" id="KW-1185">Reference proteome</keyword>
<comment type="caution">
    <text evidence="2">The sequence shown here is derived from an EMBL/GenBank/DDBJ whole genome shotgun (WGS) entry which is preliminary data.</text>
</comment>
<proteinExistence type="predicted"/>
<accession>A0A9D4E2J9</accession>
<gene>
    <name evidence="2" type="ORF">DPMN_172530</name>
</gene>
<name>A0A9D4E2J9_DREPO</name>
<evidence type="ECO:0000313" key="3">
    <source>
        <dbReference type="Proteomes" id="UP000828390"/>
    </source>
</evidence>
<dbReference type="EMBL" id="JAIWYP010000009">
    <property type="protein sequence ID" value="KAH3771221.1"/>
    <property type="molecule type" value="Genomic_DNA"/>
</dbReference>
<evidence type="ECO:0000313" key="2">
    <source>
        <dbReference type="EMBL" id="KAH3771221.1"/>
    </source>
</evidence>
<evidence type="ECO:0000256" key="1">
    <source>
        <dbReference type="SAM" id="MobiDB-lite"/>
    </source>
</evidence>
<reference evidence="2" key="2">
    <citation type="submission" date="2020-11" db="EMBL/GenBank/DDBJ databases">
        <authorList>
            <person name="McCartney M.A."/>
            <person name="Auch B."/>
            <person name="Kono T."/>
            <person name="Mallez S."/>
            <person name="Becker A."/>
            <person name="Gohl D.M."/>
            <person name="Silverstein K.A.T."/>
            <person name="Koren S."/>
            <person name="Bechman K.B."/>
            <person name="Herman A."/>
            <person name="Abrahante J.E."/>
            <person name="Garbe J."/>
        </authorList>
    </citation>
    <scope>NUCLEOTIDE SEQUENCE</scope>
    <source>
        <strain evidence="2">Duluth1</strain>
        <tissue evidence="2">Whole animal</tissue>
    </source>
</reference>
<dbReference type="Proteomes" id="UP000828390">
    <property type="component" value="Unassembled WGS sequence"/>
</dbReference>